<evidence type="ECO:0000313" key="2">
    <source>
        <dbReference type="EMBL" id="AXG78686.1"/>
    </source>
</evidence>
<dbReference type="AlphaFoldDB" id="A0A345HPR2"/>
<gene>
    <name evidence="2" type="ORF">DVK44_14290</name>
</gene>
<sequence length="82" mass="8708">MHELHYGNDGAALKAIRTEVTLVWRKSSYSDEEGDLCVEIAACPATVHVRDSKLAPSAGPQFAVAAPAWVAFVAYVHASPVG</sequence>
<proteinExistence type="predicted"/>
<keyword evidence="3" id="KW-1185">Reference proteome</keyword>
<protein>
    <submittedName>
        <fullName evidence="2">DUF397 domain-containing protein</fullName>
    </submittedName>
</protein>
<dbReference type="Proteomes" id="UP000253868">
    <property type="component" value="Chromosome"/>
</dbReference>
<dbReference type="EMBL" id="CP031194">
    <property type="protein sequence ID" value="AXG78686.1"/>
    <property type="molecule type" value="Genomic_DNA"/>
</dbReference>
<dbReference type="InterPro" id="IPR007278">
    <property type="entry name" value="DUF397"/>
</dbReference>
<dbReference type="OrthoDB" id="4562195at2"/>
<feature type="domain" description="DUF397" evidence="1">
    <location>
        <begin position="22"/>
        <end position="76"/>
    </location>
</feature>
<evidence type="ECO:0000259" key="1">
    <source>
        <dbReference type="Pfam" id="PF04149"/>
    </source>
</evidence>
<evidence type="ECO:0000313" key="3">
    <source>
        <dbReference type="Proteomes" id="UP000253868"/>
    </source>
</evidence>
<accession>A0A345HPR2</accession>
<dbReference type="KEGG" id="spad:DVK44_14290"/>
<organism evidence="2 3">
    <name type="scientific">Streptomyces paludis</name>
    <dbReference type="NCBI Taxonomy" id="2282738"/>
    <lineage>
        <taxon>Bacteria</taxon>
        <taxon>Bacillati</taxon>
        <taxon>Actinomycetota</taxon>
        <taxon>Actinomycetes</taxon>
        <taxon>Kitasatosporales</taxon>
        <taxon>Streptomycetaceae</taxon>
        <taxon>Streptomyces</taxon>
    </lineage>
</organism>
<reference evidence="3" key="1">
    <citation type="submission" date="2018-07" db="EMBL/GenBank/DDBJ databases">
        <authorList>
            <person name="Zhao J."/>
        </authorList>
    </citation>
    <scope>NUCLEOTIDE SEQUENCE [LARGE SCALE GENOMIC DNA]</scope>
    <source>
        <strain evidence="3">GSSD-12</strain>
    </source>
</reference>
<name>A0A345HPR2_9ACTN</name>
<dbReference type="Pfam" id="PF04149">
    <property type="entry name" value="DUF397"/>
    <property type="match status" value="1"/>
</dbReference>